<dbReference type="InterPro" id="IPR023286">
    <property type="entry name" value="ABATE_dom_sf"/>
</dbReference>
<dbReference type="Pfam" id="PF07336">
    <property type="entry name" value="ABATE"/>
    <property type="match status" value="1"/>
</dbReference>
<protein>
    <submittedName>
        <fullName evidence="2">CGNR zinc finger domain-containing protein</fullName>
    </submittedName>
</protein>
<dbReference type="EMBL" id="BAAALF010000018">
    <property type="protein sequence ID" value="GAA1226569.1"/>
    <property type="molecule type" value="Genomic_DNA"/>
</dbReference>
<dbReference type="Gene3D" id="1.10.3300.10">
    <property type="entry name" value="Jann2411-like domain"/>
    <property type="match status" value="1"/>
</dbReference>
<dbReference type="SUPFAM" id="SSF160904">
    <property type="entry name" value="Jann2411-like"/>
    <property type="match status" value="1"/>
</dbReference>
<proteinExistence type="predicted"/>
<evidence type="ECO:0000313" key="3">
    <source>
        <dbReference type="Proteomes" id="UP001500037"/>
    </source>
</evidence>
<feature type="domain" description="Zinc finger CGNR" evidence="1">
    <location>
        <begin position="146"/>
        <end position="188"/>
    </location>
</feature>
<dbReference type="RefSeq" id="WP_344440575.1">
    <property type="nucleotide sequence ID" value="NZ_BAAALF010000018.1"/>
</dbReference>
<reference evidence="2 3" key="1">
    <citation type="journal article" date="2019" name="Int. J. Syst. Evol. Microbiol.">
        <title>The Global Catalogue of Microorganisms (GCM) 10K type strain sequencing project: providing services to taxonomists for standard genome sequencing and annotation.</title>
        <authorList>
            <consortium name="The Broad Institute Genomics Platform"/>
            <consortium name="The Broad Institute Genome Sequencing Center for Infectious Disease"/>
            <person name="Wu L."/>
            <person name="Ma J."/>
        </authorList>
    </citation>
    <scope>NUCLEOTIDE SEQUENCE [LARGE SCALE GENOMIC DNA]</scope>
    <source>
        <strain evidence="2 3">JCM 13004</strain>
    </source>
</reference>
<dbReference type="Pfam" id="PF11706">
    <property type="entry name" value="zf-CGNR"/>
    <property type="match status" value="1"/>
</dbReference>
<sequence length="192" mass="21042">MAQEVPVADPRPLPGEPLALDLLNTRWNGGGNPRDLLGSLDELALWLELNGFADRVEADRPMQEALRSTREAIVELLAVRGVGAEPHWGPERARTALNEVLAHGCVRRELGPDGPVDRIETDLPAWLPAWTAAEGVLRLLAEAPDRIRSCASPDCVLYFLDTSKNGTRRWHAMASCGNRAKASRHYARGKNG</sequence>
<dbReference type="InterPro" id="IPR021005">
    <property type="entry name" value="Znf_CGNR"/>
</dbReference>
<dbReference type="InterPro" id="IPR010852">
    <property type="entry name" value="ABATE"/>
</dbReference>
<evidence type="ECO:0000259" key="1">
    <source>
        <dbReference type="Pfam" id="PF11706"/>
    </source>
</evidence>
<organism evidence="2 3">
    <name type="scientific">Kitasatospora nipponensis</name>
    <dbReference type="NCBI Taxonomy" id="258049"/>
    <lineage>
        <taxon>Bacteria</taxon>
        <taxon>Bacillati</taxon>
        <taxon>Actinomycetota</taxon>
        <taxon>Actinomycetes</taxon>
        <taxon>Kitasatosporales</taxon>
        <taxon>Streptomycetaceae</taxon>
        <taxon>Kitasatospora</taxon>
    </lineage>
</organism>
<keyword evidence="3" id="KW-1185">Reference proteome</keyword>
<comment type="caution">
    <text evidence="2">The sequence shown here is derived from an EMBL/GenBank/DDBJ whole genome shotgun (WGS) entry which is preliminary data.</text>
</comment>
<dbReference type="PANTHER" id="PTHR35525:SF3">
    <property type="entry name" value="BLL6575 PROTEIN"/>
    <property type="match status" value="1"/>
</dbReference>
<name>A0ABN1VXM2_9ACTN</name>
<dbReference type="PANTHER" id="PTHR35525">
    <property type="entry name" value="BLL6575 PROTEIN"/>
    <property type="match status" value="1"/>
</dbReference>
<evidence type="ECO:0000313" key="2">
    <source>
        <dbReference type="EMBL" id="GAA1226569.1"/>
    </source>
</evidence>
<gene>
    <name evidence="2" type="ORF">GCM10009665_16380</name>
</gene>
<dbReference type="Proteomes" id="UP001500037">
    <property type="component" value="Unassembled WGS sequence"/>
</dbReference>
<accession>A0ABN1VXM2</accession>